<keyword evidence="3 5" id="KW-0687">Ribonucleoprotein</keyword>
<comment type="similarity">
    <text evidence="1 5 6">Belongs to the bacterial ribosomal protein bL19 family.</text>
</comment>
<evidence type="ECO:0000313" key="7">
    <source>
        <dbReference type="EMBL" id="WED42528.1"/>
    </source>
</evidence>
<dbReference type="PIRSF" id="PIRSF002191">
    <property type="entry name" value="Ribosomal_L19"/>
    <property type="match status" value="1"/>
</dbReference>
<dbReference type="InterPro" id="IPR038657">
    <property type="entry name" value="Ribosomal_bL19_sf"/>
</dbReference>
<dbReference type="RefSeq" id="WP_275088350.1">
    <property type="nucleotide sequence ID" value="NZ_CP119078.1"/>
</dbReference>
<dbReference type="PROSITE" id="PS01015">
    <property type="entry name" value="RIBOSOMAL_L19"/>
    <property type="match status" value="1"/>
</dbReference>
<dbReference type="Proteomes" id="UP001222087">
    <property type="component" value="Chromosome"/>
</dbReference>
<dbReference type="GO" id="GO:0005840">
    <property type="term" value="C:ribosome"/>
    <property type="evidence" value="ECO:0007669"/>
    <property type="project" value="UniProtKB-KW"/>
</dbReference>
<dbReference type="Gene3D" id="2.30.30.790">
    <property type="match status" value="1"/>
</dbReference>
<evidence type="ECO:0000256" key="3">
    <source>
        <dbReference type="ARBA" id="ARBA00023274"/>
    </source>
</evidence>
<reference evidence="7 8" key="1">
    <citation type="submission" date="2023-02" db="EMBL/GenBank/DDBJ databases">
        <title>Genome Sequence of L. cardiaca H63T.</title>
        <authorList>
            <person name="Lopez A.E."/>
            <person name="Cianciotto N.P."/>
        </authorList>
    </citation>
    <scope>NUCLEOTIDE SEQUENCE [LARGE SCALE GENOMIC DNA]</scope>
    <source>
        <strain evidence="7 8">H63</strain>
    </source>
</reference>
<dbReference type="SUPFAM" id="SSF50104">
    <property type="entry name" value="Translation proteins SH3-like domain"/>
    <property type="match status" value="1"/>
</dbReference>
<name>A0ABY8AP98_9GAMM</name>
<keyword evidence="2 5" id="KW-0689">Ribosomal protein</keyword>
<sequence length="122" mass="13773">MSNIIDQLNAEQMQGKNIPDFSPGDTVLVQVKVKEGTRERLQAFEGVVIAKRNRGLNSAFTVRKISHSVGVERVFQTYSPIVDSIIVKRRGDVRRAKLYYLRDLAGRAARIKEKLSTGKKED</sequence>
<dbReference type="InterPro" id="IPR001857">
    <property type="entry name" value="Ribosomal_bL19"/>
</dbReference>
<accession>A0ABY8AP98</accession>
<keyword evidence="8" id="KW-1185">Reference proteome</keyword>
<dbReference type="HAMAP" id="MF_00402">
    <property type="entry name" value="Ribosomal_bL19"/>
    <property type="match status" value="1"/>
</dbReference>
<evidence type="ECO:0000256" key="2">
    <source>
        <dbReference type="ARBA" id="ARBA00022980"/>
    </source>
</evidence>
<evidence type="ECO:0000256" key="4">
    <source>
        <dbReference type="ARBA" id="ARBA00035171"/>
    </source>
</evidence>
<dbReference type="Pfam" id="PF01245">
    <property type="entry name" value="Ribosomal_L19"/>
    <property type="match status" value="1"/>
</dbReference>
<dbReference type="InterPro" id="IPR008991">
    <property type="entry name" value="Translation_prot_SH3-like_sf"/>
</dbReference>
<dbReference type="InterPro" id="IPR018257">
    <property type="entry name" value="Ribosomal_bL19_CS"/>
</dbReference>
<dbReference type="PANTHER" id="PTHR15680:SF9">
    <property type="entry name" value="LARGE RIBOSOMAL SUBUNIT PROTEIN BL19M"/>
    <property type="match status" value="1"/>
</dbReference>
<dbReference type="NCBIfam" id="TIGR01024">
    <property type="entry name" value="rplS_bact"/>
    <property type="match status" value="1"/>
</dbReference>
<dbReference type="EMBL" id="CP119078">
    <property type="protein sequence ID" value="WED42528.1"/>
    <property type="molecule type" value="Genomic_DNA"/>
</dbReference>
<evidence type="ECO:0000256" key="5">
    <source>
        <dbReference type="HAMAP-Rule" id="MF_00402"/>
    </source>
</evidence>
<comment type="function">
    <text evidence="5 6">This protein is located at the 30S-50S ribosomal subunit interface and may play a role in the structure and function of the aminoacyl-tRNA binding site.</text>
</comment>
<evidence type="ECO:0000313" key="8">
    <source>
        <dbReference type="Proteomes" id="UP001222087"/>
    </source>
</evidence>
<gene>
    <name evidence="5 7" type="primary">rplS</name>
    <name evidence="7" type="ORF">PXX05_11490</name>
</gene>
<dbReference type="PRINTS" id="PR00061">
    <property type="entry name" value="RIBOSOMALL19"/>
</dbReference>
<protein>
    <recommendedName>
        <fullName evidence="4 5">Large ribosomal subunit protein bL19</fullName>
    </recommendedName>
</protein>
<evidence type="ECO:0000256" key="6">
    <source>
        <dbReference type="RuleBase" id="RU000559"/>
    </source>
</evidence>
<organism evidence="7 8">
    <name type="scientific">Legionella cardiaca</name>
    <dbReference type="NCBI Taxonomy" id="1071983"/>
    <lineage>
        <taxon>Bacteria</taxon>
        <taxon>Pseudomonadati</taxon>
        <taxon>Pseudomonadota</taxon>
        <taxon>Gammaproteobacteria</taxon>
        <taxon>Legionellales</taxon>
        <taxon>Legionellaceae</taxon>
        <taxon>Legionella</taxon>
    </lineage>
</organism>
<evidence type="ECO:0000256" key="1">
    <source>
        <dbReference type="ARBA" id="ARBA00005781"/>
    </source>
</evidence>
<dbReference type="PANTHER" id="PTHR15680">
    <property type="entry name" value="RIBOSOMAL PROTEIN L19"/>
    <property type="match status" value="1"/>
</dbReference>
<proteinExistence type="inferred from homology"/>